<dbReference type="Gene3D" id="3.20.20.30">
    <property type="entry name" value="Luciferase-like domain"/>
    <property type="match status" value="1"/>
</dbReference>
<name>A0A7W6F9G4_9HYPH</name>
<dbReference type="GO" id="GO:0016705">
    <property type="term" value="F:oxidoreductase activity, acting on paired donors, with incorporation or reduction of molecular oxygen"/>
    <property type="evidence" value="ECO:0007669"/>
    <property type="project" value="InterPro"/>
</dbReference>
<protein>
    <submittedName>
        <fullName evidence="2">Alkanesulfonate monooxygenase SsuD/methylene tetrahydromethanopterin reductase-like flavin-dependent oxidoreductase (Luciferase family)</fullName>
    </submittedName>
</protein>
<keyword evidence="2" id="KW-0503">Monooxygenase</keyword>
<dbReference type="EMBL" id="JACIDN010000012">
    <property type="protein sequence ID" value="MBB3905434.1"/>
    <property type="molecule type" value="Genomic_DNA"/>
</dbReference>
<feature type="domain" description="Luciferase-like" evidence="1">
    <location>
        <begin position="96"/>
        <end position="342"/>
    </location>
</feature>
<dbReference type="InterPro" id="IPR036661">
    <property type="entry name" value="Luciferase-like_sf"/>
</dbReference>
<gene>
    <name evidence="2" type="ORF">GGR33_004972</name>
</gene>
<accession>A0A7W6F9G4</accession>
<dbReference type="SUPFAM" id="SSF51679">
    <property type="entry name" value="Bacterial luciferase-like"/>
    <property type="match status" value="1"/>
</dbReference>
<dbReference type="AlphaFoldDB" id="A0A7W6F9G4"/>
<keyword evidence="2" id="KW-0560">Oxidoreductase</keyword>
<dbReference type="Pfam" id="PF00296">
    <property type="entry name" value="Bac_luciferase"/>
    <property type="match status" value="1"/>
</dbReference>
<dbReference type="InterPro" id="IPR011251">
    <property type="entry name" value="Luciferase-like_dom"/>
</dbReference>
<dbReference type="Proteomes" id="UP000517759">
    <property type="component" value="Unassembled WGS sequence"/>
</dbReference>
<dbReference type="CDD" id="cd00347">
    <property type="entry name" value="Flavin_utilizing_monoxygenases"/>
    <property type="match status" value="1"/>
</dbReference>
<organism evidence="2 3">
    <name type="scientific">Methylobacterium brachythecii</name>
    <dbReference type="NCBI Taxonomy" id="1176177"/>
    <lineage>
        <taxon>Bacteria</taxon>
        <taxon>Pseudomonadati</taxon>
        <taxon>Pseudomonadota</taxon>
        <taxon>Alphaproteobacteria</taxon>
        <taxon>Hyphomicrobiales</taxon>
        <taxon>Methylobacteriaceae</taxon>
        <taxon>Methylobacterium</taxon>
    </lineage>
</organism>
<comment type="caution">
    <text evidence="2">The sequence shown here is derived from an EMBL/GenBank/DDBJ whole genome shotgun (WGS) entry which is preliminary data.</text>
</comment>
<dbReference type="PANTHER" id="PTHR30137">
    <property type="entry name" value="LUCIFERASE-LIKE MONOOXYGENASE"/>
    <property type="match status" value="1"/>
</dbReference>
<reference evidence="2 3" key="1">
    <citation type="submission" date="2020-08" db="EMBL/GenBank/DDBJ databases">
        <title>Genomic Encyclopedia of Type Strains, Phase IV (KMG-IV): sequencing the most valuable type-strain genomes for metagenomic binning, comparative biology and taxonomic classification.</title>
        <authorList>
            <person name="Goeker M."/>
        </authorList>
    </citation>
    <scope>NUCLEOTIDE SEQUENCE [LARGE SCALE GENOMIC DNA]</scope>
    <source>
        <strain evidence="2 3">DSM 24105</strain>
    </source>
</reference>
<dbReference type="PANTHER" id="PTHR30137:SF15">
    <property type="entry name" value="BLL6902 PROTEIN"/>
    <property type="match status" value="1"/>
</dbReference>
<dbReference type="GO" id="GO:0005829">
    <property type="term" value="C:cytosol"/>
    <property type="evidence" value="ECO:0007669"/>
    <property type="project" value="TreeGrafter"/>
</dbReference>
<sequence>MIETLIRSPEIGSCSARGRAAGLDSAHRAKAWSDNGLELDSQQCKRIEYSFESGERRHWMTNWGALPTSAAGALENGHDPAGTSGDVMKKIGLLSFGHWSPSTQSQTRAASDILLQSIDLAVAAEELGADGAYFRVHHFARQLASPFPLLAAVGAKTRRIEIGTGVIDMRYENPFYMVEDAGAADLISGGRLQLGISRGSPEQVIEGWRHFGFQPRDGESDAEMGRRHGETFLELLRGEGFAEPNPRPMFPNPPGLLRLEPHSDGLRDRIWWGAASDATAVWAAQRGMNLQSSTLKVDESGEPFHIQQAAQIRAYRAAWREAGHRREPRISVSRSIFPIMNDMDRAYFGRSGQDGDSIGNIEPETRAVFGRTYAAEPHVLVEQLRQDQAIAEADTLLLTIPNQLGVAYCAHVIEAMLKHVAPALGWRS</sequence>
<evidence type="ECO:0000313" key="3">
    <source>
        <dbReference type="Proteomes" id="UP000517759"/>
    </source>
</evidence>
<dbReference type="GO" id="GO:0004497">
    <property type="term" value="F:monooxygenase activity"/>
    <property type="evidence" value="ECO:0007669"/>
    <property type="project" value="UniProtKB-KW"/>
</dbReference>
<evidence type="ECO:0000259" key="1">
    <source>
        <dbReference type="Pfam" id="PF00296"/>
    </source>
</evidence>
<proteinExistence type="predicted"/>
<dbReference type="InterPro" id="IPR050766">
    <property type="entry name" value="Bact_Lucif_Oxidored"/>
</dbReference>
<evidence type="ECO:0000313" key="2">
    <source>
        <dbReference type="EMBL" id="MBB3905434.1"/>
    </source>
</evidence>